<evidence type="ECO:0000313" key="2">
    <source>
        <dbReference type="EMBL" id="KAF6234076.1"/>
    </source>
</evidence>
<dbReference type="RefSeq" id="XP_037163483.1">
    <property type="nucleotide sequence ID" value="XM_037309806.1"/>
</dbReference>
<proteinExistence type="predicted"/>
<evidence type="ECO:0000313" key="3">
    <source>
        <dbReference type="Proteomes" id="UP000578531"/>
    </source>
</evidence>
<dbReference type="Proteomes" id="UP000578531">
    <property type="component" value="Unassembled WGS sequence"/>
</dbReference>
<name>A0A8H6FSU1_9LECA</name>
<accession>A0A8H6FSU1</accession>
<protein>
    <submittedName>
        <fullName evidence="2">Uncharacterized protein</fullName>
    </submittedName>
</protein>
<dbReference type="GeneID" id="59289562"/>
<reference evidence="2 3" key="1">
    <citation type="journal article" date="2020" name="Genomics">
        <title>Complete, high-quality genomes from long-read metagenomic sequencing of two wolf lichen thalli reveals enigmatic genome architecture.</title>
        <authorList>
            <person name="McKenzie S.K."/>
            <person name="Walston R.F."/>
            <person name="Allen J.L."/>
        </authorList>
    </citation>
    <scope>NUCLEOTIDE SEQUENCE [LARGE SCALE GENOMIC DNA]</scope>
    <source>
        <strain evidence="2">WasteWater2</strain>
    </source>
</reference>
<dbReference type="EMBL" id="JACCJC010000033">
    <property type="protein sequence ID" value="KAF6234076.1"/>
    <property type="molecule type" value="Genomic_DNA"/>
</dbReference>
<sequence length="140" mass="15847">MANIEVRFIHSILCVAHSSPIDTPSFVKPTSLPPTRQNLPKPKHNGHSTTKIRESRENDAITWNERQVERFVQEEVDISDINSAGTAYGPDEAALDDDIEHEEEDEFEIQEGEYESEEEAVSTIKDNLSIRTIIDCTISH</sequence>
<evidence type="ECO:0000256" key="1">
    <source>
        <dbReference type="SAM" id="MobiDB-lite"/>
    </source>
</evidence>
<feature type="region of interest" description="Disordered" evidence="1">
    <location>
        <begin position="31"/>
        <end position="59"/>
    </location>
</feature>
<gene>
    <name evidence="2" type="ORF">HO173_007906</name>
</gene>
<comment type="caution">
    <text evidence="2">The sequence shown here is derived from an EMBL/GenBank/DDBJ whole genome shotgun (WGS) entry which is preliminary data.</text>
</comment>
<dbReference type="AlphaFoldDB" id="A0A8H6FSU1"/>
<organism evidence="2 3">
    <name type="scientific">Letharia columbiana</name>
    <dbReference type="NCBI Taxonomy" id="112416"/>
    <lineage>
        <taxon>Eukaryota</taxon>
        <taxon>Fungi</taxon>
        <taxon>Dikarya</taxon>
        <taxon>Ascomycota</taxon>
        <taxon>Pezizomycotina</taxon>
        <taxon>Lecanoromycetes</taxon>
        <taxon>OSLEUM clade</taxon>
        <taxon>Lecanoromycetidae</taxon>
        <taxon>Lecanorales</taxon>
        <taxon>Lecanorineae</taxon>
        <taxon>Parmeliaceae</taxon>
        <taxon>Letharia</taxon>
    </lineage>
</organism>
<keyword evidence="3" id="KW-1185">Reference proteome</keyword>